<evidence type="ECO:0000313" key="3">
    <source>
        <dbReference type="Proteomes" id="UP000326570"/>
    </source>
</evidence>
<dbReference type="Gene3D" id="2.40.160.60">
    <property type="entry name" value="Outer membrane protein transport protein (OMPP1/FadL/TodX)"/>
    <property type="match status" value="1"/>
</dbReference>
<feature type="chain" id="PRO_5024851225" description="Aromatic hydrocarbon degradation protein" evidence="1">
    <location>
        <begin position="23"/>
        <end position="422"/>
    </location>
</feature>
<comment type="caution">
    <text evidence="2">The sequence shown here is derived from an EMBL/GenBank/DDBJ whole genome shotgun (WGS) entry which is preliminary data.</text>
</comment>
<protein>
    <recommendedName>
        <fullName evidence="4">Aromatic hydrocarbon degradation protein</fullName>
    </recommendedName>
</protein>
<evidence type="ECO:0000313" key="2">
    <source>
        <dbReference type="EMBL" id="KAA9339973.1"/>
    </source>
</evidence>
<organism evidence="2 3">
    <name type="scientific">Adhaeribacter soli</name>
    <dbReference type="NCBI Taxonomy" id="2607655"/>
    <lineage>
        <taxon>Bacteria</taxon>
        <taxon>Pseudomonadati</taxon>
        <taxon>Bacteroidota</taxon>
        <taxon>Cytophagia</taxon>
        <taxon>Cytophagales</taxon>
        <taxon>Hymenobacteraceae</taxon>
        <taxon>Adhaeribacter</taxon>
    </lineage>
</organism>
<proteinExistence type="predicted"/>
<dbReference type="RefSeq" id="WP_150902996.1">
    <property type="nucleotide sequence ID" value="NZ_VTWT01000003.1"/>
</dbReference>
<accession>A0A5N1J5V2</accession>
<keyword evidence="1" id="KW-0732">Signal</keyword>
<dbReference type="EMBL" id="VTWT01000003">
    <property type="protein sequence ID" value="KAA9339973.1"/>
    <property type="molecule type" value="Genomic_DNA"/>
</dbReference>
<name>A0A5N1J5V2_9BACT</name>
<gene>
    <name evidence="2" type="ORF">F0P94_06370</name>
</gene>
<evidence type="ECO:0008006" key="4">
    <source>
        <dbReference type="Google" id="ProtNLM"/>
    </source>
</evidence>
<dbReference type="Proteomes" id="UP000326570">
    <property type="component" value="Unassembled WGS sequence"/>
</dbReference>
<evidence type="ECO:0000256" key="1">
    <source>
        <dbReference type="SAM" id="SignalP"/>
    </source>
</evidence>
<sequence length="422" mass="45942">MFKYISAFALAAGWLAITPALAQSSGNSPYSRLGIGEVSTNNGNIRNFSMGGTGVSSPNSAQVNELNPALLYYNNNVIFEMSVASQLKTLKEENRSQRDGNTTLNTISLSLPVHKRWTAAVGLKPFSTVQYETNTSQPVTGDPNTQALVRYSGDGGLTEVYFGNGVKVAKDLTVGVAASYIFGTINNNFTSAIQNQSGQQLQVSQQTTYNDFAFKSGLAYRRKFGEKYSIGIGGVYNFPISLTAERRTQLERMSFTSVTSSFQADSTSGKAQIPGGFQAGISIDNGTNWSVALDVASQAWGEFKSFEGRNELKNALRVGLGGEYVPEPASPRYFRRVAYRAGLSFGQTPYQLAGKQVNEAAVTWGFTLPVGRALITESNFLNLGFAYGKRGTTDDNLVQENFIRVQAGFTLNNKWFIQRKLD</sequence>
<reference evidence="2 3" key="1">
    <citation type="submission" date="2019-09" db="EMBL/GenBank/DDBJ databases">
        <title>Genome sequence of Adhaeribacter sp. M2.</title>
        <authorList>
            <person name="Srinivasan S."/>
        </authorList>
    </citation>
    <scope>NUCLEOTIDE SEQUENCE [LARGE SCALE GENOMIC DNA]</scope>
    <source>
        <strain evidence="2 3">M2</strain>
    </source>
</reference>
<keyword evidence="3" id="KW-1185">Reference proteome</keyword>
<feature type="signal peptide" evidence="1">
    <location>
        <begin position="1"/>
        <end position="22"/>
    </location>
</feature>
<dbReference type="AlphaFoldDB" id="A0A5N1J5V2"/>
<dbReference type="SUPFAM" id="SSF56935">
    <property type="entry name" value="Porins"/>
    <property type="match status" value="1"/>
</dbReference>